<protein>
    <submittedName>
        <fullName evidence="2">Uncharacterized protein</fullName>
    </submittedName>
</protein>
<dbReference type="RefSeq" id="WP_146087430.1">
    <property type="nucleotide sequence ID" value="NZ_FNVO01000007.1"/>
</dbReference>
<feature type="transmembrane region" description="Helical" evidence="1">
    <location>
        <begin position="82"/>
        <end position="101"/>
    </location>
</feature>
<dbReference type="OrthoDB" id="3831256at2"/>
<reference evidence="3" key="1">
    <citation type="submission" date="2016-10" db="EMBL/GenBank/DDBJ databases">
        <authorList>
            <person name="Varghese N."/>
            <person name="Submissions S."/>
        </authorList>
    </citation>
    <scope>NUCLEOTIDE SEQUENCE [LARGE SCALE GENOMIC DNA]</scope>
    <source>
        <strain evidence="3">DSM 43163</strain>
    </source>
</reference>
<evidence type="ECO:0000313" key="3">
    <source>
        <dbReference type="Proteomes" id="UP000236723"/>
    </source>
</evidence>
<keyword evidence="3" id="KW-1185">Reference proteome</keyword>
<dbReference type="InterPro" id="IPR046549">
    <property type="entry name" value="DUF6703"/>
</dbReference>
<sequence length="103" mass="10976">MSTQRDPHSPGLRGAIERRSAVPVVFLHRLPLWVPLLTVFALLAVGMMATGWLAAAGLGVLALLLAWFAYLNWPALDTGGRVLRIAALAVLVLLAAGHAIGRF</sequence>
<dbReference type="Proteomes" id="UP000236723">
    <property type="component" value="Unassembled WGS sequence"/>
</dbReference>
<keyword evidence="1" id="KW-0472">Membrane</keyword>
<dbReference type="EMBL" id="FNVO01000007">
    <property type="protein sequence ID" value="SEG60273.1"/>
    <property type="molecule type" value="Genomic_DNA"/>
</dbReference>
<feature type="transmembrane region" description="Helical" evidence="1">
    <location>
        <begin position="51"/>
        <end position="70"/>
    </location>
</feature>
<gene>
    <name evidence="2" type="ORF">SAMN04489712_107120</name>
</gene>
<keyword evidence="1" id="KW-0812">Transmembrane</keyword>
<dbReference type="AlphaFoldDB" id="A0A1H6BHS7"/>
<proteinExistence type="predicted"/>
<feature type="transmembrane region" description="Helical" evidence="1">
    <location>
        <begin position="21"/>
        <end position="45"/>
    </location>
</feature>
<accession>A0A1H6BHS7</accession>
<dbReference type="Pfam" id="PF20444">
    <property type="entry name" value="DUF6703"/>
    <property type="match status" value="1"/>
</dbReference>
<evidence type="ECO:0000256" key="1">
    <source>
        <dbReference type="SAM" id="Phobius"/>
    </source>
</evidence>
<keyword evidence="1" id="KW-1133">Transmembrane helix</keyword>
<organism evidence="2 3">
    <name type="scientific">Thermomonospora echinospora</name>
    <dbReference type="NCBI Taxonomy" id="1992"/>
    <lineage>
        <taxon>Bacteria</taxon>
        <taxon>Bacillati</taxon>
        <taxon>Actinomycetota</taxon>
        <taxon>Actinomycetes</taxon>
        <taxon>Streptosporangiales</taxon>
        <taxon>Thermomonosporaceae</taxon>
        <taxon>Thermomonospora</taxon>
    </lineage>
</organism>
<name>A0A1H6BHS7_9ACTN</name>
<evidence type="ECO:0000313" key="2">
    <source>
        <dbReference type="EMBL" id="SEG60273.1"/>
    </source>
</evidence>